<organism evidence="2 3">
    <name type="scientific">Xylaria bambusicola</name>
    <dbReference type="NCBI Taxonomy" id="326684"/>
    <lineage>
        <taxon>Eukaryota</taxon>
        <taxon>Fungi</taxon>
        <taxon>Dikarya</taxon>
        <taxon>Ascomycota</taxon>
        <taxon>Pezizomycotina</taxon>
        <taxon>Sordariomycetes</taxon>
        <taxon>Xylariomycetidae</taxon>
        <taxon>Xylariales</taxon>
        <taxon>Xylariaceae</taxon>
        <taxon>Xylaria</taxon>
    </lineage>
</organism>
<reference evidence="2 3" key="1">
    <citation type="submission" date="2023-10" db="EMBL/GenBank/DDBJ databases">
        <title>Draft genome sequence of Xylaria bambusicola isolate GMP-LS, the root and basal stem rot pathogen of sugarcane in Indonesia.</title>
        <authorList>
            <person name="Selvaraj P."/>
            <person name="Muralishankar V."/>
            <person name="Muruganantham S."/>
            <person name="Sp S."/>
            <person name="Haryani S."/>
            <person name="Lau K.J.X."/>
            <person name="Naqvi N.I."/>
        </authorList>
    </citation>
    <scope>NUCLEOTIDE SEQUENCE [LARGE SCALE GENOMIC DNA]</scope>
    <source>
        <strain evidence="2">GMP-LS</strain>
    </source>
</reference>
<feature type="region of interest" description="Disordered" evidence="1">
    <location>
        <begin position="1"/>
        <end position="113"/>
    </location>
</feature>
<evidence type="ECO:0000313" key="3">
    <source>
        <dbReference type="Proteomes" id="UP001305414"/>
    </source>
</evidence>
<dbReference type="EMBL" id="JAWHQM010000073">
    <property type="protein sequence ID" value="KAK5636590.1"/>
    <property type="molecule type" value="Genomic_DNA"/>
</dbReference>
<name>A0AAN7Z4E7_9PEZI</name>
<comment type="caution">
    <text evidence="2">The sequence shown here is derived from an EMBL/GenBank/DDBJ whole genome shotgun (WGS) entry which is preliminary data.</text>
</comment>
<gene>
    <name evidence="2" type="ORF">RRF57_012302</name>
</gene>
<dbReference type="Proteomes" id="UP001305414">
    <property type="component" value="Unassembled WGS sequence"/>
</dbReference>
<feature type="compositionally biased region" description="Basic and acidic residues" evidence="1">
    <location>
        <begin position="73"/>
        <end position="90"/>
    </location>
</feature>
<keyword evidence="3" id="KW-1185">Reference proteome</keyword>
<protein>
    <submittedName>
        <fullName evidence="2">Uncharacterized protein</fullName>
    </submittedName>
</protein>
<evidence type="ECO:0000313" key="2">
    <source>
        <dbReference type="EMBL" id="KAK5636590.1"/>
    </source>
</evidence>
<feature type="compositionally biased region" description="Polar residues" evidence="1">
    <location>
        <begin position="94"/>
        <end position="103"/>
    </location>
</feature>
<sequence length="186" mass="21135">MPQLKLQRRPSAEVSSLSRSHIQSQQHPRSTPLISSHTTSHLRASSAQDVNRRSGNAQNAHGPRNCAQLHTMSTREKSSPPKRERTERIARASLTDSHTQSHSLRPPPSNQQRGFQALRARDILRSPRLQQVTGILPWKADLWANRELPPAELDRLAWAMRLPERFPTKRPRGEIQTPIASQLKKL</sequence>
<dbReference type="AlphaFoldDB" id="A0AAN7Z4E7"/>
<proteinExistence type="predicted"/>
<accession>A0AAN7Z4E7</accession>
<feature type="compositionally biased region" description="Polar residues" evidence="1">
    <location>
        <begin position="13"/>
        <end position="59"/>
    </location>
</feature>
<evidence type="ECO:0000256" key="1">
    <source>
        <dbReference type="SAM" id="MobiDB-lite"/>
    </source>
</evidence>